<dbReference type="GO" id="GO:0046872">
    <property type="term" value="F:metal ion binding"/>
    <property type="evidence" value="ECO:0007669"/>
    <property type="project" value="UniProtKB-UniRule"/>
</dbReference>
<dbReference type="InterPro" id="IPR023299">
    <property type="entry name" value="ATPase_P-typ_cyto_dom_N"/>
</dbReference>
<dbReference type="EC" id="7.2.2.-" evidence="12"/>
<dbReference type="GO" id="GO:0016020">
    <property type="term" value="C:membrane"/>
    <property type="evidence" value="ECO:0007669"/>
    <property type="project" value="UniProtKB-SubCell"/>
</dbReference>
<keyword evidence="6 12" id="KW-0067">ATP-binding</keyword>
<feature type="transmembrane region" description="Helical" evidence="12">
    <location>
        <begin position="69"/>
        <end position="87"/>
    </location>
</feature>
<dbReference type="GeneID" id="20078843"/>
<dbReference type="InterPro" id="IPR023214">
    <property type="entry name" value="HAD_sf"/>
</dbReference>
<feature type="transmembrane region" description="Helical" evidence="12">
    <location>
        <begin position="1055"/>
        <end position="1072"/>
    </location>
</feature>
<dbReference type="Gene3D" id="3.40.1110.10">
    <property type="entry name" value="Calcium-transporting ATPase, cytoplasmic domain N"/>
    <property type="match status" value="1"/>
</dbReference>
<sequence length="1136" mass="123110">MADALATTGSSLPPAFDPAPTVTIVLSTYNERDPLIKPAAPDLSLLATSKAEYVAIAGFRASAVWQAGFVLLCVVTGGVLWIMTTWWPQIYTYLARVRVRSLGVADIVLVRDSHGLMHECAVVHSEGGMVRTFEWKHQRYLYIQQSGSFERVPAMLLDSLESVTRSLQTGLASSVVADRTAFYGPNTMELKTPSLIRLLVEKVVHPFYLFQLISVALWLEEAYTTYALAILAMSISSIAYEVHSQVTNASQMQALVACAIQVQVKRDGGVQSVPASALVLGDFVLVQEQVVAADMVIVVGECMADESSLTGEAIPVSKQPSHDDPTKSVLECHKSSVLCAGSTVVRVKGDSVWAVVTRVGFSTTKGDLLRQILYPDDVPFQMVTDSYRYLLALSIVAGLTSLQRIYDAIQAHSTLGDLVISVFDLISTTIPAALPMILTVGVGFSLTRLQQARLCCIDAQKINVAGHINCFCFDKTGTLTSDHLDFEGVDMCDGSPLTTKPTSRDVEYALASCHGLSVDDQGVVAGYSLERDMFAATEYTLSATTNEVQSPNGGHVSLRYDRRYPFDAALQRSSVVVQASNEPHFRRIYVKGSPEAIADICTGIPSDFYARVHRYASEGLYCVALAMKKMDGYEPATSRATVESDVTFLGFLLFLNPIKAASRGVIETLERANIDVRIITGDNALTAMHVARELNMHLTTSMLYLDVSPSDGSIMYQLYPTSTTWLALGDLDTLLDLDFDLTITGAALDVVIASSLPPLLVSRLVQKAKIFARTKPHTKTWIVGRLMDAGLFVGMTGDGTNDCGALKAAHVGLALSDAEASIGMFLSSAAQIGLGVVRRRVEVRSAVVVAPFTSRGKAIEDVVALLREGRCALTTSLLSFKFMVMYPIIETAMVAYLNHMQASFSNNQYLFGDMFVVLGMSVLMLQTPPAANLTKARPPTSLFSPTIVWSVASQSVVFALYFSATLAVAQRQPWFCALPDVAAGRAHCYPYRPNESGDMTTHAFEVSIVWLLGTPPLGSVSKKYTCLGHWHYVVLAIAFNLNDPFREPAWHNRAFVLYTAAVGAILLGLVLWPGTTASCSDIHEPSRVGNAMAVAWLDLTTPLPLSFCFEMAASCALALVTAVGVEMAVRITFAQS</sequence>
<dbReference type="NCBIfam" id="TIGR01657">
    <property type="entry name" value="P-ATPase-V"/>
    <property type="match status" value="1"/>
</dbReference>
<dbReference type="SFLD" id="SFLDG00002">
    <property type="entry name" value="C1.7:_P-type_atpase_like"/>
    <property type="match status" value="1"/>
</dbReference>
<dbReference type="InterPro" id="IPR047819">
    <property type="entry name" value="P5A-ATPase_N"/>
</dbReference>
<comment type="subcellular location">
    <subcellularLocation>
        <location evidence="1 12">Membrane</location>
        <topology evidence="1 12">Multi-pass membrane protein</topology>
    </subcellularLocation>
</comment>
<dbReference type="eggNOG" id="KOG0208">
    <property type="taxonomic scope" value="Eukaryota"/>
</dbReference>
<dbReference type="PROSITE" id="PS00154">
    <property type="entry name" value="ATPASE_E1_E2"/>
    <property type="match status" value="1"/>
</dbReference>
<organism evidence="14">
    <name type="scientific">Aphanomyces invadans</name>
    <dbReference type="NCBI Taxonomy" id="157072"/>
    <lineage>
        <taxon>Eukaryota</taxon>
        <taxon>Sar</taxon>
        <taxon>Stramenopiles</taxon>
        <taxon>Oomycota</taxon>
        <taxon>Saprolegniomycetes</taxon>
        <taxon>Saprolegniales</taxon>
        <taxon>Verrucalvaceae</taxon>
        <taxon>Aphanomyces</taxon>
    </lineage>
</organism>
<dbReference type="GO" id="GO:0140358">
    <property type="term" value="F:P-type transmembrane transporter activity"/>
    <property type="evidence" value="ECO:0007669"/>
    <property type="project" value="InterPro"/>
</dbReference>
<evidence type="ECO:0000256" key="3">
    <source>
        <dbReference type="ARBA" id="ARBA00022692"/>
    </source>
</evidence>
<dbReference type="AlphaFoldDB" id="A0A024UMT1"/>
<dbReference type="PRINTS" id="PR00119">
    <property type="entry name" value="CATATPASE"/>
</dbReference>
<evidence type="ECO:0000256" key="11">
    <source>
        <dbReference type="ARBA" id="ARBA00049360"/>
    </source>
</evidence>
<dbReference type="Pfam" id="PF00690">
    <property type="entry name" value="Cation_ATPase_N"/>
    <property type="match status" value="1"/>
</dbReference>
<dbReference type="GO" id="GO:0016887">
    <property type="term" value="F:ATP hydrolysis activity"/>
    <property type="evidence" value="ECO:0007669"/>
    <property type="project" value="RHEA"/>
</dbReference>
<evidence type="ECO:0000256" key="5">
    <source>
        <dbReference type="ARBA" id="ARBA00022741"/>
    </source>
</evidence>
<dbReference type="PANTHER" id="PTHR45630:SF8">
    <property type="entry name" value="CATION-TRANSPORTING ATPASE"/>
    <property type="match status" value="1"/>
</dbReference>
<evidence type="ECO:0000256" key="6">
    <source>
        <dbReference type="ARBA" id="ARBA00022840"/>
    </source>
</evidence>
<feature type="domain" description="Cation-transporting P-type ATPase N-terminal" evidence="13">
    <location>
        <begin position="148"/>
        <end position="223"/>
    </location>
</feature>
<keyword evidence="5 12" id="KW-0547">Nucleotide-binding</keyword>
<comment type="similarity">
    <text evidence="12">Belongs to the cation transport ATPase (P-type) (TC 3.A.3) family. Type V subfamily.</text>
</comment>
<dbReference type="InterPro" id="IPR018303">
    <property type="entry name" value="ATPase_P-typ_P_site"/>
</dbReference>
<dbReference type="SUPFAM" id="SSF81665">
    <property type="entry name" value="Calcium ATPase, transmembrane domain M"/>
    <property type="match status" value="1"/>
</dbReference>
<keyword evidence="10 12" id="KW-0472">Membrane</keyword>
<dbReference type="InterPro" id="IPR036412">
    <property type="entry name" value="HAD-like_sf"/>
</dbReference>
<keyword evidence="8 12" id="KW-1278">Translocase</keyword>
<dbReference type="Gene3D" id="2.70.150.10">
    <property type="entry name" value="Calcium-transporting ATPase, cytoplasmic transduction domain A"/>
    <property type="match status" value="1"/>
</dbReference>
<dbReference type="Pfam" id="PF13246">
    <property type="entry name" value="Cation_ATPase"/>
    <property type="match status" value="1"/>
</dbReference>
<dbReference type="InterPro" id="IPR004014">
    <property type="entry name" value="ATPase_P-typ_cation-transptr_N"/>
</dbReference>
<feature type="transmembrane region" description="Helical" evidence="12">
    <location>
        <begin position="909"/>
        <end position="927"/>
    </location>
</feature>
<dbReference type="Gene3D" id="1.20.1110.10">
    <property type="entry name" value="Calcium-transporting ATPase, transmembrane domain"/>
    <property type="match status" value="1"/>
</dbReference>
<evidence type="ECO:0000256" key="7">
    <source>
        <dbReference type="ARBA" id="ARBA00022842"/>
    </source>
</evidence>
<comment type="catalytic activity">
    <reaction evidence="11 12">
        <text>ATP + H2O = ADP + phosphate + H(+)</text>
        <dbReference type="Rhea" id="RHEA:13065"/>
        <dbReference type="ChEBI" id="CHEBI:15377"/>
        <dbReference type="ChEBI" id="CHEBI:15378"/>
        <dbReference type="ChEBI" id="CHEBI:30616"/>
        <dbReference type="ChEBI" id="CHEBI:43474"/>
        <dbReference type="ChEBI" id="CHEBI:456216"/>
    </reaction>
</comment>
<reference evidence="14" key="1">
    <citation type="submission" date="2013-12" db="EMBL/GenBank/DDBJ databases">
        <title>The Genome Sequence of Aphanomyces invadans NJM9701.</title>
        <authorList>
            <consortium name="The Broad Institute Genomics Platform"/>
            <person name="Russ C."/>
            <person name="Tyler B."/>
            <person name="van West P."/>
            <person name="Dieguez-Uribeondo J."/>
            <person name="Young S.K."/>
            <person name="Zeng Q."/>
            <person name="Gargeya S."/>
            <person name="Fitzgerald M."/>
            <person name="Abouelleil A."/>
            <person name="Alvarado L."/>
            <person name="Chapman S.B."/>
            <person name="Gainer-Dewar J."/>
            <person name="Goldberg J."/>
            <person name="Griggs A."/>
            <person name="Gujja S."/>
            <person name="Hansen M."/>
            <person name="Howarth C."/>
            <person name="Imamovic A."/>
            <person name="Ireland A."/>
            <person name="Larimer J."/>
            <person name="McCowan C."/>
            <person name="Murphy C."/>
            <person name="Pearson M."/>
            <person name="Poon T.W."/>
            <person name="Priest M."/>
            <person name="Roberts A."/>
            <person name="Saif S."/>
            <person name="Shea T."/>
            <person name="Sykes S."/>
            <person name="Wortman J."/>
            <person name="Nusbaum C."/>
            <person name="Birren B."/>
        </authorList>
    </citation>
    <scope>NUCLEOTIDE SEQUENCE [LARGE SCALE GENOMIC DNA]</scope>
    <source>
        <strain evidence="14">NJM9701</strain>
    </source>
</reference>
<dbReference type="GO" id="GO:0019829">
    <property type="term" value="F:ATPase-coupled monoatomic cation transmembrane transporter activity"/>
    <property type="evidence" value="ECO:0007669"/>
    <property type="project" value="UniProtKB-UniRule"/>
</dbReference>
<dbReference type="SUPFAM" id="SSF81653">
    <property type="entry name" value="Calcium ATPase, transduction domain A"/>
    <property type="match status" value="1"/>
</dbReference>
<dbReference type="RefSeq" id="XP_008863265.1">
    <property type="nucleotide sequence ID" value="XM_008865043.1"/>
</dbReference>
<comment type="caution">
    <text evidence="12">Lacks conserved residue(s) required for the propagation of feature annotation.</text>
</comment>
<evidence type="ECO:0000256" key="2">
    <source>
        <dbReference type="ARBA" id="ARBA00022553"/>
    </source>
</evidence>
<evidence type="ECO:0000313" key="14">
    <source>
        <dbReference type="EMBL" id="ETW07172.1"/>
    </source>
</evidence>
<dbReference type="SUPFAM" id="SSF81660">
    <property type="entry name" value="Metal cation-transporting ATPase, ATP-binding domain N"/>
    <property type="match status" value="1"/>
</dbReference>
<dbReference type="SMART" id="SM00831">
    <property type="entry name" value="Cation_ATPase_N"/>
    <property type="match status" value="1"/>
</dbReference>
<evidence type="ECO:0000256" key="10">
    <source>
        <dbReference type="ARBA" id="ARBA00023136"/>
    </source>
</evidence>
<gene>
    <name evidence="14" type="ORF">H310_01793</name>
</gene>
<dbReference type="STRING" id="157072.A0A024UMT1"/>
<dbReference type="InterPro" id="IPR059000">
    <property type="entry name" value="ATPase_P-type_domA"/>
</dbReference>
<dbReference type="SFLD" id="SFLDS00003">
    <property type="entry name" value="Haloacid_Dehalogenase"/>
    <property type="match status" value="1"/>
</dbReference>
<dbReference type="InterPro" id="IPR006544">
    <property type="entry name" value="P-type_TPase_V"/>
</dbReference>
<keyword evidence="3 12" id="KW-0812">Transmembrane</keyword>
<name>A0A024UMT1_9STRA</name>
<dbReference type="OrthoDB" id="78844at2759"/>
<evidence type="ECO:0000256" key="12">
    <source>
        <dbReference type="RuleBase" id="RU362082"/>
    </source>
</evidence>
<feature type="transmembrane region" description="Helical" evidence="12">
    <location>
        <begin position="947"/>
        <end position="969"/>
    </location>
</feature>
<evidence type="ECO:0000259" key="13">
    <source>
        <dbReference type="SMART" id="SM00831"/>
    </source>
</evidence>
<dbReference type="PANTHER" id="PTHR45630">
    <property type="entry name" value="CATION-TRANSPORTING ATPASE-RELATED"/>
    <property type="match status" value="1"/>
</dbReference>
<feature type="transmembrane region" description="Helical" evidence="12">
    <location>
        <begin position="877"/>
        <end position="897"/>
    </location>
</feature>
<accession>A0A024UMT1</accession>
<dbReference type="VEuPathDB" id="FungiDB:H310_01793"/>
<keyword evidence="4 12" id="KW-0479">Metal-binding</keyword>
<keyword evidence="7 12" id="KW-0460">Magnesium</keyword>
<dbReference type="InterPro" id="IPR023298">
    <property type="entry name" value="ATPase_P-typ_TM_dom_sf"/>
</dbReference>
<evidence type="ECO:0000256" key="4">
    <source>
        <dbReference type="ARBA" id="ARBA00022723"/>
    </source>
</evidence>
<keyword evidence="9 12" id="KW-1133">Transmembrane helix</keyword>
<dbReference type="InterPro" id="IPR044492">
    <property type="entry name" value="P_typ_ATPase_HD_dom"/>
</dbReference>
<protein>
    <recommendedName>
        <fullName evidence="12">Cation-transporting ATPase</fullName>
        <ecNumber evidence="12">7.2.2.-</ecNumber>
    </recommendedName>
</protein>
<proteinExistence type="inferred from homology"/>
<dbReference type="EMBL" id="KI913954">
    <property type="protein sequence ID" value="ETW07172.1"/>
    <property type="molecule type" value="Genomic_DNA"/>
</dbReference>
<dbReference type="SFLD" id="SFLDF00027">
    <property type="entry name" value="p-type_atpase"/>
    <property type="match status" value="1"/>
</dbReference>
<evidence type="ECO:0000256" key="1">
    <source>
        <dbReference type="ARBA" id="ARBA00004141"/>
    </source>
</evidence>
<evidence type="ECO:0000256" key="8">
    <source>
        <dbReference type="ARBA" id="ARBA00022967"/>
    </source>
</evidence>
<dbReference type="Pfam" id="PF00122">
    <property type="entry name" value="E1-E2_ATPase"/>
    <property type="match status" value="1"/>
</dbReference>
<dbReference type="Gene3D" id="3.40.50.1000">
    <property type="entry name" value="HAD superfamily/HAD-like"/>
    <property type="match status" value="2"/>
</dbReference>
<keyword evidence="2" id="KW-0597">Phosphoprotein</keyword>
<evidence type="ECO:0000256" key="9">
    <source>
        <dbReference type="ARBA" id="ARBA00022989"/>
    </source>
</evidence>
<dbReference type="SUPFAM" id="SSF56784">
    <property type="entry name" value="HAD-like"/>
    <property type="match status" value="1"/>
</dbReference>
<dbReference type="InterPro" id="IPR008250">
    <property type="entry name" value="ATPase_P-typ_transduc_dom_A_sf"/>
</dbReference>
<dbReference type="GO" id="GO:0005524">
    <property type="term" value="F:ATP binding"/>
    <property type="evidence" value="ECO:0007669"/>
    <property type="project" value="UniProtKB-UniRule"/>
</dbReference>
<dbReference type="Pfam" id="PF12409">
    <property type="entry name" value="P5-ATPase"/>
    <property type="match status" value="1"/>
</dbReference>
<feature type="transmembrane region" description="Helical" evidence="12">
    <location>
        <begin position="1111"/>
        <end position="1133"/>
    </location>
</feature>